<proteinExistence type="predicted"/>
<reference evidence="1 2" key="1">
    <citation type="submission" date="2019-02" db="EMBL/GenBank/DDBJ databases">
        <title>Genomic Encyclopedia of Archaeal and Bacterial Type Strains, Phase II (KMG-II): from individual species to whole genera.</title>
        <authorList>
            <person name="Goeker M."/>
        </authorList>
    </citation>
    <scope>NUCLEOTIDE SEQUENCE [LARGE SCALE GENOMIC DNA]</scope>
    <source>
        <strain evidence="1 2">DSM 18101</strain>
    </source>
</reference>
<evidence type="ECO:0000313" key="2">
    <source>
        <dbReference type="Proteomes" id="UP000292958"/>
    </source>
</evidence>
<organism evidence="1 2">
    <name type="scientific">Edaphobacter modestus</name>
    <dbReference type="NCBI Taxonomy" id="388466"/>
    <lineage>
        <taxon>Bacteria</taxon>
        <taxon>Pseudomonadati</taxon>
        <taxon>Acidobacteriota</taxon>
        <taxon>Terriglobia</taxon>
        <taxon>Terriglobales</taxon>
        <taxon>Acidobacteriaceae</taxon>
        <taxon>Edaphobacter</taxon>
    </lineage>
</organism>
<keyword evidence="2" id="KW-1185">Reference proteome</keyword>
<sequence length="286" mass="31498">MAQPQTDDLFEKCFARIDRAVYHSNEAADTWNKLDVLGLHGISLRIESDGTGEFNVRQLGPLPQTLELLIGEYLYQLRAALDGATYACAIEDSGQNPPAKASTIEFPICGSIADWPKQARKIAQLNPGRRRFIEALQPFAEPSVDASLRIANANRSLGLLNDLARLDRHRRLHTFFTTIGTDAPILDLPEGVSLKSLVIRPSSDHTGPIARFSLDGWREGMELHANPNADIELSLEGMPPAAHNNDTFANRLKSIVMNVRIVISLLQKNSWIEPASSRLSISGIVS</sequence>
<name>A0A4Q7Y0B6_9BACT</name>
<protein>
    <submittedName>
        <fullName evidence="1">Uncharacterized protein</fullName>
    </submittedName>
</protein>
<gene>
    <name evidence="1" type="ORF">BDD14_6576</name>
</gene>
<accession>A0A4Q7Y0B6</accession>
<comment type="caution">
    <text evidence="1">The sequence shown here is derived from an EMBL/GenBank/DDBJ whole genome shotgun (WGS) entry which is preliminary data.</text>
</comment>
<dbReference type="Proteomes" id="UP000292958">
    <property type="component" value="Unassembled WGS sequence"/>
</dbReference>
<dbReference type="EMBL" id="SHKW01000008">
    <property type="protein sequence ID" value="RZU28989.1"/>
    <property type="molecule type" value="Genomic_DNA"/>
</dbReference>
<dbReference type="AlphaFoldDB" id="A0A4Q7Y0B6"/>
<evidence type="ECO:0000313" key="1">
    <source>
        <dbReference type="EMBL" id="RZU28989.1"/>
    </source>
</evidence>